<evidence type="ECO:0000313" key="3">
    <source>
        <dbReference type="Proteomes" id="UP000799539"/>
    </source>
</evidence>
<keyword evidence="3" id="KW-1185">Reference proteome</keyword>
<accession>A0A6A6FL44</accession>
<organism evidence="2 3">
    <name type="scientific">Cercospora zeae-maydis SCOH1-5</name>
    <dbReference type="NCBI Taxonomy" id="717836"/>
    <lineage>
        <taxon>Eukaryota</taxon>
        <taxon>Fungi</taxon>
        <taxon>Dikarya</taxon>
        <taxon>Ascomycota</taxon>
        <taxon>Pezizomycotina</taxon>
        <taxon>Dothideomycetes</taxon>
        <taxon>Dothideomycetidae</taxon>
        <taxon>Mycosphaerellales</taxon>
        <taxon>Mycosphaerellaceae</taxon>
        <taxon>Cercospora</taxon>
    </lineage>
</organism>
<reference evidence="2" key="1">
    <citation type="journal article" date="2020" name="Stud. Mycol.">
        <title>101 Dothideomycetes genomes: a test case for predicting lifestyles and emergence of pathogens.</title>
        <authorList>
            <person name="Haridas S."/>
            <person name="Albert R."/>
            <person name="Binder M."/>
            <person name="Bloem J."/>
            <person name="Labutti K."/>
            <person name="Salamov A."/>
            <person name="Andreopoulos B."/>
            <person name="Baker S."/>
            <person name="Barry K."/>
            <person name="Bills G."/>
            <person name="Bluhm B."/>
            <person name="Cannon C."/>
            <person name="Castanera R."/>
            <person name="Culley D."/>
            <person name="Daum C."/>
            <person name="Ezra D."/>
            <person name="Gonzalez J."/>
            <person name="Henrissat B."/>
            <person name="Kuo A."/>
            <person name="Liang C."/>
            <person name="Lipzen A."/>
            <person name="Lutzoni F."/>
            <person name="Magnuson J."/>
            <person name="Mondo S."/>
            <person name="Nolan M."/>
            <person name="Ohm R."/>
            <person name="Pangilinan J."/>
            <person name="Park H.-J."/>
            <person name="Ramirez L."/>
            <person name="Alfaro M."/>
            <person name="Sun H."/>
            <person name="Tritt A."/>
            <person name="Yoshinaga Y."/>
            <person name="Zwiers L.-H."/>
            <person name="Turgeon B."/>
            <person name="Goodwin S."/>
            <person name="Spatafora J."/>
            <person name="Crous P."/>
            <person name="Grigoriev I."/>
        </authorList>
    </citation>
    <scope>NUCLEOTIDE SEQUENCE</scope>
    <source>
        <strain evidence="2">SCOH1-5</strain>
    </source>
</reference>
<feature type="compositionally biased region" description="Basic and acidic residues" evidence="1">
    <location>
        <begin position="56"/>
        <end position="82"/>
    </location>
</feature>
<evidence type="ECO:0000313" key="2">
    <source>
        <dbReference type="EMBL" id="KAF2214014.1"/>
    </source>
</evidence>
<protein>
    <submittedName>
        <fullName evidence="2">Uncharacterized protein</fullName>
    </submittedName>
</protein>
<name>A0A6A6FL44_9PEZI</name>
<sequence>MAEGYNLRKRPLKRTASADPEPSRGPKRRKATKKTPVSPIVVNSGNDDDGVVQGADGDHDDSAQIRHEPRSGDEHLKPENNEGHTSVAAPTDEPQNTRNAAQGSNNKRGGDSSVPRAEDRQQMNPTVPDADANAEPTPSRSDASDSADGPEENNLEARERQELSELLQEFRNIESMKLRTRHVFFTEWATNHPTRDIEEWFDYYEQEFKPAFYCYREWETLIAENPGENGENIGGRRLQQLRAIMLKLVEDRILQAGMPPQEFLHMESWDNAIARSSKRC</sequence>
<gene>
    <name evidence="2" type="ORF">CERZMDRAFT_96040</name>
</gene>
<dbReference type="EMBL" id="ML992669">
    <property type="protein sequence ID" value="KAF2214014.1"/>
    <property type="molecule type" value="Genomic_DNA"/>
</dbReference>
<evidence type="ECO:0000256" key="1">
    <source>
        <dbReference type="SAM" id="MobiDB-lite"/>
    </source>
</evidence>
<feature type="compositionally biased region" description="Polar residues" evidence="1">
    <location>
        <begin position="93"/>
        <end position="107"/>
    </location>
</feature>
<dbReference type="AlphaFoldDB" id="A0A6A6FL44"/>
<feature type="region of interest" description="Disordered" evidence="1">
    <location>
        <begin position="1"/>
        <end position="156"/>
    </location>
</feature>
<dbReference type="Proteomes" id="UP000799539">
    <property type="component" value="Unassembled WGS sequence"/>
</dbReference>
<proteinExistence type="predicted"/>
<feature type="compositionally biased region" description="Low complexity" evidence="1">
    <location>
        <begin position="41"/>
        <end position="55"/>
    </location>
</feature>